<dbReference type="EMBL" id="MU004380">
    <property type="protein sequence ID" value="KAF2653497.1"/>
    <property type="molecule type" value="Genomic_DNA"/>
</dbReference>
<reference evidence="2" key="1">
    <citation type="journal article" date="2020" name="Stud. Mycol.">
        <title>101 Dothideomycetes genomes: a test case for predicting lifestyles and emergence of pathogens.</title>
        <authorList>
            <person name="Haridas S."/>
            <person name="Albert R."/>
            <person name="Binder M."/>
            <person name="Bloem J."/>
            <person name="Labutti K."/>
            <person name="Salamov A."/>
            <person name="Andreopoulos B."/>
            <person name="Baker S."/>
            <person name="Barry K."/>
            <person name="Bills G."/>
            <person name="Bluhm B."/>
            <person name="Cannon C."/>
            <person name="Castanera R."/>
            <person name="Culley D."/>
            <person name="Daum C."/>
            <person name="Ezra D."/>
            <person name="Gonzalez J."/>
            <person name="Henrissat B."/>
            <person name="Kuo A."/>
            <person name="Liang C."/>
            <person name="Lipzen A."/>
            <person name="Lutzoni F."/>
            <person name="Magnuson J."/>
            <person name="Mondo S."/>
            <person name="Nolan M."/>
            <person name="Ohm R."/>
            <person name="Pangilinan J."/>
            <person name="Park H.-J."/>
            <person name="Ramirez L."/>
            <person name="Alfaro M."/>
            <person name="Sun H."/>
            <person name="Tritt A."/>
            <person name="Yoshinaga Y."/>
            <person name="Zwiers L.-H."/>
            <person name="Turgeon B."/>
            <person name="Goodwin S."/>
            <person name="Spatafora J."/>
            <person name="Crous P."/>
            <person name="Grigoriev I."/>
        </authorList>
    </citation>
    <scope>NUCLEOTIDE SEQUENCE</scope>
    <source>
        <strain evidence="2">CBS 122681</strain>
    </source>
</reference>
<proteinExistence type="predicted"/>
<organism evidence="2 3">
    <name type="scientific">Lophiostoma macrostomum CBS 122681</name>
    <dbReference type="NCBI Taxonomy" id="1314788"/>
    <lineage>
        <taxon>Eukaryota</taxon>
        <taxon>Fungi</taxon>
        <taxon>Dikarya</taxon>
        <taxon>Ascomycota</taxon>
        <taxon>Pezizomycotina</taxon>
        <taxon>Dothideomycetes</taxon>
        <taxon>Pleosporomycetidae</taxon>
        <taxon>Pleosporales</taxon>
        <taxon>Lophiostomataceae</taxon>
        <taxon>Lophiostoma</taxon>
    </lineage>
</organism>
<feature type="region of interest" description="Disordered" evidence="1">
    <location>
        <begin position="1"/>
        <end position="23"/>
    </location>
</feature>
<feature type="compositionally biased region" description="Polar residues" evidence="1">
    <location>
        <begin position="1"/>
        <end position="15"/>
    </location>
</feature>
<dbReference type="OrthoDB" id="3778454at2759"/>
<protein>
    <submittedName>
        <fullName evidence="2">Uncharacterized protein</fullName>
    </submittedName>
</protein>
<evidence type="ECO:0000256" key="1">
    <source>
        <dbReference type="SAM" id="MobiDB-lite"/>
    </source>
</evidence>
<sequence>MEAQTSPFSAHSSFSVHERTPEMDTTHLSGATMADLMMEPKIHLVNASPTISQRSSHIPSSKRCSVASTTKSTLRQSNQLLVEMLQNIQTELSAHRSIMLDIQHRVSHLEYESVASVNGDPPQLPRLAALQALEGPTSKRNSRLVPQDTKTWWEACQNFAKNSEPPMSATDFLRTPRRVSGIDWKYGTQTPRPQTPPATPPELDELPPLTPTSDFDDGILSDLETPTRHSFDISLGEVSSSTPEVRQVELENDIREHTVEIDKKNIPSPPALLPAPGGGIAIPVNSEEIITEVVPVKNPQRYYKGVKSLTTYKALMKHKATNKEHHVLIHFHHRKALKELEE</sequence>
<name>A0A6A6T2F9_9PLEO</name>
<accession>A0A6A6T2F9</accession>
<evidence type="ECO:0000313" key="3">
    <source>
        <dbReference type="Proteomes" id="UP000799324"/>
    </source>
</evidence>
<dbReference type="Proteomes" id="UP000799324">
    <property type="component" value="Unassembled WGS sequence"/>
</dbReference>
<feature type="region of interest" description="Disordered" evidence="1">
    <location>
        <begin position="182"/>
        <end position="204"/>
    </location>
</feature>
<dbReference type="AlphaFoldDB" id="A0A6A6T2F9"/>
<keyword evidence="3" id="KW-1185">Reference proteome</keyword>
<gene>
    <name evidence="2" type="ORF">K491DRAFT_780276</name>
</gene>
<evidence type="ECO:0000313" key="2">
    <source>
        <dbReference type="EMBL" id="KAF2653497.1"/>
    </source>
</evidence>